<protein>
    <submittedName>
        <fullName evidence="3">Menaquinone-dependent protoporphyrinogen oxidase</fullName>
        <ecNumber evidence="3">1.3.5.3</ecNumber>
    </submittedName>
</protein>
<organism evidence="3 4">
    <name type="scientific">Bacteroides reticulotermitis</name>
    <dbReference type="NCBI Taxonomy" id="1133319"/>
    <lineage>
        <taxon>Bacteria</taxon>
        <taxon>Pseudomonadati</taxon>
        <taxon>Bacteroidota</taxon>
        <taxon>Bacteroidia</taxon>
        <taxon>Bacteroidales</taxon>
        <taxon>Bacteroidaceae</taxon>
        <taxon>Bacteroides</taxon>
    </lineage>
</organism>
<dbReference type="Pfam" id="PF12724">
    <property type="entry name" value="Flavodoxin_5"/>
    <property type="match status" value="1"/>
</dbReference>
<comment type="cofactor">
    <cofactor evidence="1">
        <name>FMN</name>
        <dbReference type="ChEBI" id="CHEBI:58210"/>
    </cofactor>
</comment>
<comment type="caution">
    <text evidence="3">The sequence shown here is derived from an EMBL/GenBank/DDBJ whole genome shotgun (WGS) entry which is preliminary data.</text>
</comment>
<keyword evidence="4" id="KW-1185">Reference proteome</keyword>
<dbReference type="PROSITE" id="PS00201">
    <property type="entry name" value="FLAVODOXIN"/>
    <property type="match status" value="1"/>
</dbReference>
<dbReference type="EC" id="1.3.5.3" evidence="3"/>
<dbReference type="PANTHER" id="PTHR38030:SF2">
    <property type="entry name" value="PROTOPORPHYRINOGEN IX DEHYDROGENASE [QUINONE]"/>
    <property type="match status" value="1"/>
</dbReference>
<dbReference type="InterPro" id="IPR001226">
    <property type="entry name" value="Flavodoxin_CS"/>
</dbReference>
<dbReference type="InterPro" id="IPR008254">
    <property type="entry name" value="Flavodoxin/NO_synth"/>
</dbReference>
<dbReference type="InterPro" id="IPR052200">
    <property type="entry name" value="Protoporphyrinogen_IX_DH"/>
</dbReference>
<evidence type="ECO:0000313" key="4">
    <source>
        <dbReference type="Proteomes" id="UP000560658"/>
    </source>
</evidence>
<evidence type="ECO:0000313" key="3">
    <source>
        <dbReference type="EMBL" id="MBB4045977.1"/>
    </source>
</evidence>
<dbReference type="GO" id="GO:0070819">
    <property type="term" value="F:menaquinone-dependent protoporphyrinogen oxidase activity"/>
    <property type="evidence" value="ECO:0007669"/>
    <property type="project" value="TreeGrafter"/>
</dbReference>
<dbReference type="PANTHER" id="PTHR38030">
    <property type="entry name" value="PROTOPORPHYRINOGEN IX DEHYDROGENASE [MENAQUINONE]"/>
    <property type="match status" value="1"/>
</dbReference>
<dbReference type="Proteomes" id="UP000560658">
    <property type="component" value="Unassembled WGS sequence"/>
</dbReference>
<evidence type="ECO:0000256" key="1">
    <source>
        <dbReference type="ARBA" id="ARBA00001917"/>
    </source>
</evidence>
<dbReference type="EMBL" id="JACIER010000020">
    <property type="protein sequence ID" value="MBB4045977.1"/>
    <property type="molecule type" value="Genomic_DNA"/>
</dbReference>
<evidence type="ECO:0000259" key="2">
    <source>
        <dbReference type="PROSITE" id="PS50902"/>
    </source>
</evidence>
<keyword evidence="3" id="KW-0560">Oxidoreductase</keyword>
<dbReference type="GO" id="GO:0006783">
    <property type="term" value="P:heme biosynthetic process"/>
    <property type="evidence" value="ECO:0007669"/>
    <property type="project" value="TreeGrafter"/>
</dbReference>
<reference evidence="3" key="1">
    <citation type="submission" date="2020-08" db="EMBL/GenBank/DDBJ databases">
        <title>Genomic Encyclopedia of Type Strains, Phase IV (KMG-IV): sequencing the most valuable type-strain genomes for metagenomic binning, comparative biology and taxonomic classification.</title>
        <authorList>
            <person name="Goeker M."/>
        </authorList>
    </citation>
    <scope>NUCLEOTIDE SEQUENCE [LARGE SCALE GENOMIC DNA]</scope>
    <source>
        <strain evidence="3">DSM 105720</strain>
    </source>
</reference>
<accession>A0A840D0K8</accession>
<dbReference type="GO" id="GO:0010181">
    <property type="term" value="F:FMN binding"/>
    <property type="evidence" value="ECO:0007669"/>
    <property type="project" value="InterPro"/>
</dbReference>
<dbReference type="Gene3D" id="3.40.50.360">
    <property type="match status" value="1"/>
</dbReference>
<gene>
    <name evidence="3" type="ORF">GGR06_003802</name>
</gene>
<dbReference type="InterPro" id="IPR026816">
    <property type="entry name" value="Flavodoxin_dom"/>
</dbReference>
<dbReference type="PROSITE" id="PS50902">
    <property type="entry name" value="FLAVODOXIN_LIKE"/>
    <property type="match status" value="1"/>
</dbReference>
<dbReference type="SUPFAM" id="SSF52218">
    <property type="entry name" value="Flavoproteins"/>
    <property type="match status" value="1"/>
</dbReference>
<dbReference type="RefSeq" id="WP_044164923.1">
    <property type="nucleotide sequence ID" value="NZ_JACIER010000020.1"/>
</dbReference>
<feature type="domain" description="Flavodoxin-like" evidence="2">
    <location>
        <begin position="3"/>
        <end position="159"/>
    </location>
</feature>
<name>A0A840D0K8_9BACE</name>
<dbReference type="GO" id="GO:0009055">
    <property type="term" value="F:electron transfer activity"/>
    <property type="evidence" value="ECO:0007669"/>
    <property type="project" value="InterPro"/>
</dbReference>
<dbReference type="AlphaFoldDB" id="A0A840D0K8"/>
<sequence length="160" mass="17878">MRTAIIYTSKHGTTAKVAQMIAGRLTGSQVSIIDLKKVKCPDLNSFDGIILGTSIYAGTSSKTMQRFCKDNIAVLTQKRLALFICGMEPDTSKRQQELTNAYPQELVQHAVSTCFAGGEFQFEKMNFFERAIIKRIAKTDKSVSDINSDNIDRFVQEINK</sequence>
<dbReference type="InterPro" id="IPR029039">
    <property type="entry name" value="Flavoprotein-like_sf"/>
</dbReference>
<proteinExistence type="predicted"/>